<proteinExistence type="predicted"/>
<gene>
    <name evidence="2" type="ORF">SAMN00790413_03490</name>
</gene>
<organism evidence="2 3">
    <name type="scientific">Deinococcus hopiensis KR-140</name>
    <dbReference type="NCBI Taxonomy" id="695939"/>
    <lineage>
        <taxon>Bacteria</taxon>
        <taxon>Thermotogati</taxon>
        <taxon>Deinococcota</taxon>
        <taxon>Deinococci</taxon>
        <taxon>Deinococcales</taxon>
        <taxon>Deinococcaceae</taxon>
        <taxon>Deinococcus</taxon>
    </lineage>
</organism>
<dbReference type="STRING" id="695939.SAMN00790413_03490"/>
<accession>A0A1W1UXA0</accession>
<feature type="chain" id="PRO_5012777301" evidence="1">
    <location>
        <begin position="18"/>
        <end position="116"/>
    </location>
</feature>
<name>A0A1W1UXA0_9DEIO</name>
<evidence type="ECO:0000313" key="2">
    <source>
        <dbReference type="EMBL" id="SMB85649.1"/>
    </source>
</evidence>
<reference evidence="2 3" key="1">
    <citation type="submission" date="2017-04" db="EMBL/GenBank/DDBJ databases">
        <authorList>
            <person name="Afonso C.L."/>
            <person name="Miller P.J."/>
            <person name="Scott M.A."/>
            <person name="Spackman E."/>
            <person name="Goraichik I."/>
            <person name="Dimitrov K.M."/>
            <person name="Suarez D.L."/>
            <person name="Swayne D.E."/>
        </authorList>
    </citation>
    <scope>NUCLEOTIDE SEQUENCE [LARGE SCALE GENOMIC DNA]</scope>
    <source>
        <strain evidence="2 3">KR-140</strain>
    </source>
</reference>
<evidence type="ECO:0000313" key="3">
    <source>
        <dbReference type="Proteomes" id="UP000192582"/>
    </source>
</evidence>
<dbReference type="OrthoDB" id="9969322at2"/>
<evidence type="ECO:0000256" key="1">
    <source>
        <dbReference type="SAM" id="SignalP"/>
    </source>
</evidence>
<keyword evidence="3" id="KW-1185">Reference proteome</keyword>
<keyword evidence="1" id="KW-0732">Signal</keyword>
<feature type="signal peptide" evidence="1">
    <location>
        <begin position="1"/>
        <end position="17"/>
    </location>
</feature>
<dbReference type="AlphaFoldDB" id="A0A1W1UXA0"/>
<sequence length="116" mass="12497">MRAALLALLLLSSTASALQGLAVTFYRPRASALGACETRLPGHFAVRWELKRSLPCGTRVQVILRDRKGGKKIFVATVSDLLGPAARHATDIKVNHSALLYGCTTATLRVLSKPRS</sequence>
<protein>
    <submittedName>
        <fullName evidence="2">Uncharacterized protein</fullName>
    </submittedName>
</protein>
<dbReference type="Proteomes" id="UP000192582">
    <property type="component" value="Unassembled WGS sequence"/>
</dbReference>
<dbReference type="EMBL" id="FWWU01000008">
    <property type="protein sequence ID" value="SMB85649.1"/>
    <property type="molecule type" value="Genomic_DNA"/>
</dbReference>
<dbReference type="RefSeq" id="WP_084047419.1">
    <property type="nucleotide sequence ID" value="NZ_FWWU01000008.1"/>
</dbReference>